<comment type="similarity">
    <text evidence="2">Belongs to the fungal hydrophobin family.</text>
</comment>
<keyword evidence="2" id="KW-0134">Cell wall</keyword>
<dbReference type="EMBL" id="JH126403">
    <property type="protein sequence ID" value="EGX90442.1"/>
    <property type="molecule type" value="Genomic_DNA"/>
</dbReference>
<keyword evidence="2" id="KW-0964">Secreted</keyword>
<dbReference type="InParanoid" id="G3JL68"/>
<evidence type="ECO:0000256" key="2">
    <source>
        <dbReference type="RuleBase" id="RU365009"/>
    </source>
</evidence>
<dbReference type="eggNOG" id="ENOG502T10M">
    <property type="taxonomic scope" value="Eukaryota"/>
</dbReference>
<dbReference type="SMR" id="G3JL68"/>
<evidence type="ECO:0000256" key="1">
    <source>
        <dbReference type="ARBA" id="ARBA00023157"/>
    </source>
</evidence>
<dbReference type="VEuPathDB" id="FungiDB:CCM_06862"/>
<keyword evidence="4" id="KW-1185">Reference proteome</keyword>
<dbReference type="RefSeq" id="XP_006672063.1">
    <property type="nucleotide sequence ID" value="XM_006672000.1"/>
</dbReference>
<sequence>MRFFLAITALVAAVTAAPSADVAAVNQMAAMTLAEADASCGNGASLYCCDKSKQGGDTGSPGQAGGVGLLGAIVGVNGLLQGLLGQCSKININAIGAAGVLNQECTARAACCQNTPSVAHHGLVNIALPCIPINSLVG</sequence>
<dbReference type="Proteomes" id="UP000001610">
    <property type="component" value="Unassembled WGS sequence"/>
</dbReference>
<keyword evidence="2" id="KW-0732">Signal</keyword>
<gene>
    <name evidence="3" type="ORF">CCM_06862</name>
</gene>
<protein>
    <recommendedName>
        <fullName evidence="2">Hydrophobin</fullName>
    </recommendedName>
</protein>
<evidence type="ECO:0000313" key="4">
    <source>
        <dbReference type="Proteomes" id="UP000001610"/>
    </source>
</evidence>
<reference evidence="3 4" key="1">
    <citation type="journal article" date="2011" name="Genome Biol.">
        <title>Genome sequence of the insect pathogenic fungus Cordyceps militaris, a valued traditional Chinese medicine.</title>
        <authorList>
            <person name="Zheng P."/>
            <person name="Xia Y."/>
            <person name="Xiao G."/>
            <person name="Xiong C."/>
            <person name="Hu X."/>
            <person name="Zhang S."/>
            <person name="Zheng H."/>
            <person name="Huang Y."/>
            <person name="Zhou Y."/>
            <person name="Wang S."/>
            <person name="Zhao G.P."/>
            <person name="Liu X."/>
            <person name="St Leger R.J."/>
            <person name="Wang C."/>
        </authorList>
    </citation>
    <scope>NUCLEOTIDE SEQUENCE [LARGE SCALE GENOMIC DNA]</scope>
    <source>
        <strain evidence="3 4">CM01</strain>
    </source>
</reference>
<dbReference type="GO" id="GO:0009277">
    <property type="term" value="C:fungal-type cell wall"/>
    <property type="evidence" value="ECO:0007669"/>
    <property type="project" value="InterPro"/>
</dbReference>
<dbReference type="OMA" id="DNMTVKQ"/>
<evidence type="ECO:0000313" key="3">
    <source>
        <dbReference type="EMBL" id="EGX90442.1"/>
    </source>
</evidence>
<dbReference type="HOGENOM" id="CLU_106380_0_0_1"/>
<dbReference type="InterPro" id="IPR001338">
    <property type="entry name" value="Class_I_Hydrophobin"/>
</dbReference>
<keyword evidence="1 2" id="KW-1015">Disulfide bond</keyword>
<feature type="chain" id="PRO_5013984788" description="Hydrophobin" evidence="2">
    <location>
        <begin position="17"/>
        <end position="138"/>
    </location>
</feature>
<dbReference type="AlphaFoldDB" id="G3JL68"/>
<dbReference type="SMART" id="SM00075">
    <property type="entry name" value="HYDRO"/>
    <property type="match status" value="1"/>
</dbReference>
<comment type="subcellular location">
    <subcellularLocation>
        <location evidence="2">Secreted</location>
        <location evidence="2">Cell wall</location>
    </subcellularLocation>
</comment>
<dbReference type="GeneID" id="18168873"/>
<dbReference type="Pfam" id="PF01185">
    <property type="entry name" value="Hydrophobin"/>
    <property type="match status" value="1"/>
</dbReference>
<accession>G3JL68</accession>
<dbReference type="OrthoDB" id="4225815at2759"/>
<feature type="signal peptide" evidence="2">
    <location>
        <begin position="1"/>
        <end position="16"/>
    </location>
</feature>
<dbReference type="CDD" id="cd23507">
    <property type="entry name" value="hydrophobin_I"/>
    <property type="match status" value="1"/>
</dbReference>
<name>G3JL68_CORMM</name>
<organism evidence="3 4">
    <name type="scientific">Cordyceps militaris (strain CM01)</name>
    <name type="common">Caterpillar fungus</name>
    <dbReference type="NCBI Taxonomy" id="983644"/>
    <lineage>
        <taxon>Eukaryota</taxon>
        <taxon>Fungi</taxon>
        <taxon>Dikarya</taxon>
        <taxon>Ascomycota</taxon>
        <taxon>Pezizomycotina</taxon>
        <taxon>Sordariomycetes</taxon>
        <taxon>Hypocreomycetidae</taxon>
        <taxon>Hypocreales</taxon>
        <taxon>Cordycipitaceae</taxon>
        <taxon>Cordyceps</taxon>
    </lineage>
</organism>
<proteinExistence type="inferred from homology"/>
<dbReference type="GO" id="GO:0005199">
    <property type="term" value="F:structural constituent of cell wall"/>
    <property type="evidence" value="ECO:0007669"/>
    <property type="project" value="InterPro"/>
</dbReference>
<dbReference type="KEGG" id="cmt:CCM_06862"/>
<dbReference type="STRING" id="983644.G3JL68"/>